<dbReference type="AlphaFoldDB" id="A0A562V529"/>
<dbReference type="RefSeq" id="WP_147140523.1">
    <property type="nucleotide sequence ID" value="NZ_BAABIJ010000002.1"/>
</dbReference>
<evidence type="ECO:0000313" key="2">
    <source>
        <dbReference type="Proteomes" id="UP000321617"/>
    </source>
</evidence>
<evidence type="ECO:0000313" key="1">
    <source>
        <dbReference type="EMBL" id="TWJ12983.1"/>
    </source>
</evidence>
<dbReference type="PROSITE" id="PS51257">
    <property type="entry name" value="PROKAR_LIPOPROTEIN"/>
    <property type="match status" value="1"/>
</dbReference>
<sequence>MRTWTTHPSAPVVLVLAIVVASCLVLGTAGRGVRSESASTPDPDVTPSIPVEGGDRACGGERFDASAVSPYAPETAAYSGTGPHPVVLFKMDGGAVDAEPRLPADWLSWRYWSHTQLVVCQHLDDDPVPRVAGTCFTTDGSRETASVALYSASYVYRVFEARTGEPVTTFRLAGSINPCGALQAGGDTGTLRALVSSADLADRLRPWVEGDAPG</sequence>
<name>A0A562V529_9ACTN</name>
<comment type="caution">
    <text evidence="1">The sequence shown here is derived from an EMBL/GenBank/DDBJ whole genome shotgun (WGS) entry which is preliminary data.</text>
</comment>
<dbReference type="EMBL" id="VLLL01000006">
    <property type="protein sequence ID" value="TWJ12983.1"/>
    <property type="molecule type" value="Genomic_DNA"/>
</dbReference>
<dbReference type="Proteomes" id="UP000321617">
    <property type="component" value="Unassembled WGS sequence"/>
</dbReference>
<organism evidence="1 2">
    <name type="scientific">Stackebrandtia albiflava</name>
    <dbReference type="NCBI Taxonomy" id="406432"/>
    <lineage>
        <taxon>Bacteria</taxon>
        <taxon>Bacillati</taxon>
        <taxon>Actinomycetota</taxon>
        <taxon>Actinomycetes</taxon>
        <taxon>Glycomycetales</taxon>
        <taxon>Glycomycetaceae</taxon>
        <taxon>Stackebrandtia</taxon>
    </lineage>
</organism>
<accession>A0A562V529</accession>
<reference evidence="1 2" key="1">
    <citation type="journal article" date="2013" name="Stand. Genomic Sci.">
        <title>Genomic Encyclopedia of Type Strains, Phase I: The one thousand microbial genomes (KMG-I) project.</title>
        <authorList>
            <person name="Kyrpides N.C."/>
            <person name="Woyke T."/>
            <person name="Eisen J.A."/>
            <person name="Garrity G."/>
            <person name="Lilburn T.G."/>
            <person name="Beck B.J."/>
            <person name="Whitman W.B."/>
            <person name="Hugenholtz P."/>
            <person name="Klenk H.P."/>
        </authorList>
    </citation>
    <scope>NUCLEOTIDE SEQUENCE [LARGE SCALE GENOMIC DNA]</scope>
    <source>
        <strain evidence="1 2">DSM 45044</strain>
    </source>
</reference>
<dbReference type="OrthoDB" id="4204381at2"/>
<keyword evidence="2" id="KW-1185">Reference proteome</keyword>
<proteinExistence type="predicted"/>
<gene>
    <name evidence="1" type="ORF">LX16_3750</name>
</gene>
<protein>
    <submittedName>
        <fullName evidence="1">Uncharacterized protein</fullName>
    </submittedName>
</protein>